<keyword evidence="3" id="KW-1185">Reference proteome</keyword>
<feature type="signal peptide" evidence="1">
    <location>
        <begin position="1"/>
        <end position="26"/>
    </location>
</feature>
<evidence type="ECO:0000256" key="1">
    <source>
        <dbReference type="SAM" id="SignalP"/>
    </source>
</evidence>
<protein>
    <submittedName>
        <fullName evidence="2">Uncharacterized protein</fullName>
    </submittedName>
</protein>
<evidence type="ECO:0000313" key="3">
    <source>
        <dbReference type="Proteomes" id="UP000578091"/>
    </source>
</evidence>
<feature type="chain" id="PRO_5033062165" evidence="1">
    <location>
        <begin position="27"/>
        <end position="152"/>
    </location>
</feature>
<evidence type="ECO:0000313" key="2">
    <source>
        <dbReference type="EMBL" id="NZA26816.1"/>
    </source>
</evidence>
<dbReference type="AlphaFoldDB" id="A0A853JC38"/>
<dbReference type="Proteomes" id="UP000578091">
    <property type="component" value="Unassembled WGS sequence"/>
</dbReference>
<organism evidence="2 3">
    <name type="scientific">Luteimonas salinisoli</name>
    <dbReference type="NCBI Taxonomy" id="2752307"/>
    <lineage>
        <taxon>Bacteria</taxon>
        <taxon>Pseudomonadati</taxon>
        <taxon>Pseudomonadota</taxon>
        <taxon>Gammaproteobacteria</taxon>
        <taxon>Lysobacterales</taxon>
        <taxon>Lysobacteraceae</taxon>
        <taxon>Luteimonas</taxon>
    </lineage>
</organism>
<dbReference type="RefSeq" id="WP_180678601.1">
    <property type="nucleotide sequence ID" value="NZ_JACCKA010000062.1"/>
</dbReference>
<accession>A0A853JC38</accession>
<comment type="caution">
    <text evidence="2">The sequence shown here is derived from an EMBL/GenBank/DDBJ whole genome shotgun (WGS) entry which is preliminary data.</text>
</comment>
<proteinExistence type="predicted"/>
<gene>
    <name evidence="2" type="ORF">H0E84_10510</name>
</gene>
<name>A0A853JC38_9GAMM</name>
<reference evidence="2 3" key="1">
    <citation type="submission" date="2020-07" db="EMBL/GenBank/DDBJ databases">
        <title>Luteimonas sp. SJ-92.</title>
        <authorList>
            <person name="Huang X.-X."/>
            <person name="Xu L."/>
            <person name="Sun J.-Q."/>
        </authorList>
    </citation>
    <scope>NUCLEOTIDE SEQUENCE [LARGE SCALE GENOMIC DNA]</scope>
    <source>
        <strain evidence="2 3">SJ-92</strain>
    </source>
</reference>
<dbReference type="EMBL" id="JACCKA010000062">
    <property type="protein sequence ID" value="NZA26816.1"/>
    <property type="molecule type" value="Genomic_DNA"/>
</dbReference>
<sequence>MQTRLGRAFGAGFALLLLLAGDDATAGTKPVRALSVDLPHGGCRLTILEDGQASIHYGAAPRRVRVAPGTFDFDAVALSLRSGSYPQGDGAVRSDSTGSVSLPDSQELRFVDDPVLVRSLLERAWRARAAPTQPFDSEENYRWVARACGFSD</sequence>
<keyword evidence="1" id="KW-0732">Signal</keyword>